<dbReference type="Gene3D" id="3.40.50.1980">
    <property type="entry name" value="Nitrogenase molybdenum iron protein domain"/>
    <property type="match status" value="2"/>
</dbReference>
<dbReference type="OrthoDB" id="9787772at2"/>
<dbReference type="AlphaFoldDB" id="A0A372IRF2"/>
<dbReference type="PANTHER" id="PTHR42860:SF2">
    <property type="entry name" value="BLL4160 PROTEIN"/>
    <property type="match status" value="1"/>
</dbReference>
<gene>
    <name evidence="3" type="ORF">D0Y96_04980</name>
</gene>
<comment type="caution">
    <text evidence="3">The sequence shown here is derived from an EMBL/GenBank/DDBJ whole genome shotgun (WGS) entry which is preliminary data.</text>
</comment>
<name>A0A372IRF2_9BACT</name>
<feature type="domain" description="Fe/B12 periplasmic-binding" evidence="2">
    <location>
        <begin position="2"/>
        <end position="251"/>
    </location>
</feature>
<dbReference type="Pfam" id="PF01497">
    <property type="entry name" value="Peripla_BP_2"/>
    <property type="match status" value="1"/>
</dbReference>
<dbReference type="PROSITE" id="PS50983">
    <property type="entry name" value="FE_B12_PBP"/>
    <property type="match status" value="1"/>
</dbReference>
<dbReference type="InterPro" id="IPR002491">
    <property type="entry name" value="ABC_transptr_periplasmic_BD"/>
</dbReference>
<feature type="region of interest" description="Disordered" evidence="1">
    <location>
        <begin position="249"/>
        <end position="288"/>
    </location>
</feature>
<protein>
    <submittedName>
        <fullName evidence="3">ABC transporter substrate-binding protein</fullName>
    </submittedName>
</protein>
<dbReference type="PANTHER" id="PTHR42860">
    <property type="entry name" value="VITAMIN B12-BINDING PROTEIN"/>
    <property type="match status" value="1"/>
</dbReference>
<evidence type="ECO:0000313" key="3">
    <source>
        <dbReference type="EMBL" id="RFU17502.1"/>
    </source>
</evidence>
<dbReference type="RefSeq" id="WP_117298252.1">
    <property type="nucleotide sequence ID" value="NZ_QVQT02000002.1"/>
</dbReference>
<dbReference type="InterPro" id="IPR051030">
    <property type="entry name" value="Vitamin_B12-ABC_binding"/>
</dbReference>
<keyword evidence="4" id="KW-1185">Reference proteome</keyword>
<evidence type="ECO:0000256" key="1">
    <source>
        <dbReference type="SAM" id="MobiDB-lite"/>
    </source>
</evidence>
<reference evidence="3 4" key="1">
    <citation type="submission" date="2018-08" db="EMBL/GenBank/DDBJ databases">
        <title>Acidipila sp. 4G-K13, an acidobacterium isolated from forest soil.</title>
        <authorList>
            <person name="Gao Z.-H."/>
            <person name="Qiu L.-H."/>
        </authorList>
    </citation>
    <scope>NUCLEOTIDE SEQUENCE [LARGE SCALE GENOMIC DNA]</scope>
    <source>
        <strain evidence="3 4">4G-K13</strain>
    </source>
</reference>
<sequence>MKIISLQPSITLTLERLGRLDLLAACTRYCLDAVPALRGRGLPVVHDSWSTRVEELLPIRPDLVLASVPYRQESLTAILKAGCPVLLLAPHTLADIFQDIRLLASVVHAAEAGETLIAEMQAALAEARAQAASVTQPPVVCCEEWGKPLIHSQTWVKELVEAAGGVFLGEPGSTTTAEAIADADPDVVLMSWCGAGDRVPLERVVVQRGWQQLRAVTSGQVYCVTDELLNTPAHTLLGGLRAIAQALRPRTAEPDHGSAQPDHGSAESAPGLRRIDLASLPALPPESD</sequence>
<organism evidence="3 4">
    <name type="scientific">Paracidobacterium acidisoli</name>
    <dbReference type="NCBI Taxonomy" id="2303751"/>
    <lineage>
        <taxon>Bacteria</taxon>
        <taxon>Pseudomonadati</taxon>
        <taxon>Acidobacteriota</taxon>
        <taxon>Terriglobia</taxon>
        <taxon>Terriglobales</taxon>
        <taxon>Acidobacteriaceae</taxon>
        <taxon>Paracidobacterium</taxon>
    </lineage>
</organism>
<evidence type="ECO:0000313" key="4">
    <source>
        <dbReference type="Proteomes" id="UP000264702"/>
    </source>
</evidence>
<dbReference type="SUPFAM" id="SSF53807">
    <property type="entry name" value="Helical backbone' metal receptor"/>
    <property type="match status" value="1"/>
</dbReference>
<dbReference type="EMBL" id="QVQT01000002">
    <property type="protein sequence ID" value="RFU17502.1"/>
    <property type="molecule type" value="Genomic_DNA"/>
</dbReference>
<proteinExistence type="predicted"/>
<accession>A0A372IRF2</accession>
<evidence type="ECO:0000259" key="2">
    <source>
        <dbReference type="PROSITE" id="PS50983"/>
    </source>
</evidence>
<dbReference type="Proteomes" id="UP000264702">
    <property type="component" value="Unassembled WGS sequence"/>
</dbReference>